<organism evidence="3 4">
    <name type="scientific">Massilia aerilata</name>
    <dbReference type="NCBI Taxonomy" id="453817"/>
    <lineage>
        <taxon>Bacteria</taxon>
        <taxon>Pseudomonadati</taxon>
        <taxon>Pseudomonadota</taxon>
        <taxon>Betaproteobacteria</taxon>
        <taxon>Burkholderiales</taxon>
        <taxon>Oxalobacteraceae</taxon>
        <taxon>Telluria group</taxon>
        <taxon>Massilia</taxon>
    </lineage>
</organism>
<dbReference type="InterPro" id="IPR040761">
    <property type="entry name" value="Tli4_N"/>
</dbReference>
<accession>A0ABW0RUZ9</accession>
<sequence>MTENLKTVCVGRYLVDVPVQAEVSLSGGMLGGFEISTREEGEANFRERLAARETELKGDSGSASAGVIETRELHIPHMIGRTLIFGRTRSHGFEGDRRVTSEYASIETHAHVAGLSFVLAMQYGDEADVKLSELLLSRIQVRDKDEIPTVPGFCVSRAVFAEPLPSHNSEHLVMHLGLPGHPDVALALFSIAGVKSGSGILSRTAEVDASASAEELLRVTKLRAGKRNINGLEGEEVLERVREFNFATTYGFNWETRGTAEDPLQPYISLELQTGVGERPGGKPVDTSLHEDALLSLWDSIASSIRVRKSGPPPPPLAPPQPSGPKLGAVANAGDICPQSGWWRCNAGGESMTVHGGAVQFIRQGARMPQALLLLRQTVWQKLKRVQPSVESAELTAWTLVDKRLRPRTAITVALAPAPTPAEGSVSAAKDGRAVPLGSHVRTGEVCLASGWWRCEESHALDGTRWFAQGSLMPVATFQVPAGVFAKSAGPEVIQRRSMWQLLRHAEASVAAQNISPTSDRLSINEPPELV</sequence>
<comment type="caution">
    <text evidence="3">The sequence shown here is derived from an EMBL/GenBank/DDBJ whole genome shotgun (WGS) entry which is preliminary data.</text>
</comment>
<dbReference type="EMBL" id="JBHSMZ010000001">
    <property type="protein sequence ID" value="MFC5547283.1"/>
    <property type="molecule type" value="Genomic_DNA"/>
</dbReference>
<protein>
    <submittedName>
        <fullName evidence="3">T6SS immunity protein Tli4 family protein</fullName>
    </submittedName>
</protein>
<feature type="domain" description="Tle cognate immunity protein 4 N-terminal" evidence="2">
    <location>
        <begin position="6"/>
        <end position="130"/>
    </location>
</feature>
<gene>
    <name evidence="3" type="ORF">ACFPO9_01995</name>
</gene>
<feature type="domain" description="Tle cognate immunity protein 4 C-terminal" evidence="1">
    <location>
        <begin position="146"/>
        <end position="309"/>
    </location>
</feature>
<evidence type="ECO:0000313" key="3">
    <source>
        <dbReference type="EMBL" id="MFC5547283.1"/>
    </source>
</evidence>
<dbReference type="RefSeq" id="WP_379766267.1">
    <property type="nucleotide sequence ID" value="NZ_JBHSMZ010000001.1"/>
</dbReference>
<evidence type="ECO:0000259" key="1">
    <source>
        <dbReference type="Pfam" id="PF18426"/>
    </source>
</evidence>
<dbReference type="InterPro" id="IPR041290">
    <property type="entry name" value="Tli4_C"/>
</dbReference>
<dbReference type="Pfam" id="PF18443">
    <property type="entry name" value="Tli4_N"/>
    <property type="match status" value="1"/>
</dbReference>
<evidence type="ECO:0000259" key="2">
    <source>
        <dbReference type="Pfam" id="PF18443"/>
    </source>
</evidence>
<reference evidence="4" key="1">
    <citation type="journal article" date="2019" name="Int. J. Syst. Evol. Microbiol.">
        <title>The Global Catalogue of Microorganisms (GCM) 10K type strain sequencing project: providing services to taxonomists for standard genome sequencing and annotation.</title>
        <authorList>
            <consortium name="The Broad Institute Genomics Platform"/>
            <consortium name="The Broad Institute Genome Sequencing Center for Infectious Disease"/>
            <person name="Wu L."/>
            <person name="Ma J."/>
        </authorList>
    </citation>
    <scope>NUCLEOTIDE SEQUENCE [LARGE SCALE GENOMIC DNA]</scope>
    <source>
        <strain evidence="4">CGMCC 4.5798</strain>
    </source>
</reference>
<keyword evidence="4" id="KW-1185">Reference proteome</keyword>
<name>A0ABW0RUZ9_9BURK</name>
<dbReference type="Pfam" id="PF18426">
    <property type="entry name" value="Tli4_C"/>
    <property type="match status" value="1"/>
</dbReference>
<evidence type="ECO:0000313" key="4">
    <source>
        <dbReference type="Proteomes" id="UP001596086"/>
    </source>
</evidence>
<dbReference type="Proteomes" id="UP001596086">
    <property type="component" value="Unassembled WGS sequence"/>
</dbReference>
<proteinExistence type="predicted"/>